<dbReference type="EMBL" id="CP096040">
    <property type="protein sequence ID" value="USQ95283.1"/>
    <property type="molecule type" value="Genomic_DNA"/>
</dbReference>
<evidence type="ECO:0000313" key="2">
    <source>
        <dbReference type="EMBL" id="USQ95283.1"/>
    </source>
</evidence>
<dbReference type="SUPFAM" id="SSF47413">
    <property type="entry name" value="lambda repressor-like DNA-binding domains"/>
    <property type="match status" value="1"/>
</dbReference>
<dbReference type="Pfam" id="PF01381">
    <property type="entry name" value="HTH_3"/>
    <property type="match status" value="1"/>
</dbReference>
<evidence type="ECO:0000313" key="3">
    <source>
        <dbReference type="Proteomes" id="UP001057520"/>
    </source>
</evidence>
<dbReference type="PANTHER" id="PTHR43236:SF1">
    <property type="entry name" value="BLL7220 PROTEIN"/>
    <property type="match status" value="1"/>
</dbReference>
<organism evidence="2 3">
    <name type="scientific">Caulobacter segnis</name>
    <dbReference type="NCBI Taxonomy" id="88688"/>
    <lineage>
        <taxon>Bacteria</taxon>
        <taxon>Pseudomonadati</taxon>
        <taxon>Pseudomonadota</taxon>
        <taxon>Alphaproteobacteria</taxon>
        <taxon>Caulobacterales</taxon>
        <taxon>Caulobacteraceae</taxon>
        <taxon>Caulobacter</taxon>
    </lineage>
</organism>
<dbReference type="InterPro" id="IPR052345">
    <property type="entry name" value="Rad_response_metalloprotease"/>
</dbReference>
<dbReference type="CDD" id="cd00093">
    <property type="entry name" value="HTH_XRE"/>
    <property type="match status" value="1"/>
</dbReference>
<proteinExistence type="predicted"/>
<dbReference type="PROSITE" id="PS50943">
    <property type="entry name" value="HTH_CROC1"/>
    <property type="match status" value="1"/>
</dbReference>
<gene>
    <name evidence="2" type="ORF">MZV50_22475</name>
</gene>
<reference evidence="2 3" key="1">
    <citation type="submission" date="2022-04" db="EMBL/GenBank/DDBJ databases">
        <title>Genome sequence of soybean root-associated Caulobacter segnis RL271.</title>
        <authorList>
            <person name="Longley R."/>
            <person name="Bonito G."/>
            <person name="Trigodet F."/>
            <person name="Crosson S."/>
            <person name="Fiebig A."/>
        </authorList>
    </citation>
    <scope>NUCLEOTIDE SEQUENCE [LARGE SCALE GENOMIC DNA]</scope>
    <source>
        <strain evidence="2 3">RL271</strain>
    </source>
</reference>
<dbReference type="Proteomes" id="UP001057520">
    <property type="component" value="Chromosome"/>
</dbReference>
<evidence type="ECO:0000259" key="1">
    <source>
        <dbReference type="PROSITE" id="PS50943"/>
    </source>
</evidence>
<sequence length="132" mass="14752">MSNDNLDPEARITAHVALRLRIRRRMQGLTLDQLAEKASVTPQQIQKYERGLNRVSASKLLQLARALNAPVNYFYDGLQNGGQMSADVEDGLADFLRADDAPALVSAINRIQVRSTRRRLLQLVQAIADEQP</sequence>
<dbReference type="InterPro" id="IPR010982">
    <property type="entry name" value="Lambda_DNA-bd_dom_sf"/>
</dbReference>
<dbReference type="Gene3D" id="1.10.260.40">
    <property type="entry name" value="lambda repressor-like DNA-binding domains"/>
    <property type="match status" value="1"/>
</dbReference>
<name>A0ABY4ZRC4_9CAUL</name>
<accession>A0ABY4ZRC4</accession>
<dbReference type="SMART" id="SM00530">
    <property type="entry name" value="HTH_XRE"/>
    <property type="match status" value="1"/>
</dbReference>
<dbReference type="PANTHER" id="PTHR43236">
    <property type="entry name" value="ANTITOXIN HIGA1"/>
    <property type="match status" value="1"/>
</dbReference>
<protein>
    <submittedName>
        <fullName evidence="2">Helix-turn-helix domain-containing protein</fullName>
    </submittedName>
</protein>
<feature type="domain" description="HTH cro/C1-type" evidence="1">
    <location>
        <begin position="20"/>
        <end position="74"/>
    </location>
</feature>
<dbReference type="InterPro" id="IPR001387">
    <property type="entry name" value="Cro/C1-type_HTH"/>
</dbReference>
<keyword evidence="3" id="KW-1185">Reference proteome</keyword>